<gene>
    <name evidence="2" type="ORF">J2793_007306</name>
</gene>
<evidence type="ECO:0000256" key="1">
    <source>
        <dbReference type="SAM" id="Phobius"/>
    </source>
</evidence>
<organism evidence="2 3">
    <name type="scientific">Paraburkholderia caledonica</name>
    <dbReference type="NCBI Taxonomy" id="134536"/>
    <lineage>
        <taxon>Bacteria</taxon>
        <taxon>Pseudomonadati</taxon>
        <taxon>Pseudomonadota</taxon>
        <taxon>Betaproteobacteria</taxon>
        <taxon>Burkholderiales</taxon>
        <taxon>Burkholderiaceae</taxon>
        <taxon>Paraburkholderia</taxon>
    </lineage>
</organism>
<dbReference type="AlphaFoldDB" id="A0AB73IPA9"/>
<keyword evidence="1" id="KW-0812">Transmembrane</keyword>
<dbReference type="EMBL" id="JAURTK010000034">
    <property type="protein sequence ID" value="MDP9651831.1"/>
    <property type="molecule type" value="Genomic_DNA"/>
</dbReference>
<sequence length="111" mass="12823">MTLFVAVLIGVHGLSGFADIENGQMFSGLLTLSFTAGVLWFLVRRYRAIRRYENETYDWYVRQHPVRDGSRPSCASCGANFLQTRRLMRYTYTREHFCGACGTGLYYSDER</sequence>
<evidence type="ECO:0000313" key="2">
    <source>
        <dbReference type="EMBL" id="MDP9651831.1"/>
    </source>
</evidence>
<evidence type="ECO:0000313" key="3">
    <source>
        <dbReference type="Proteomes" id="UP001229486"/>
    </source>
</evidence>
<dbReference type="Proteomes" id="UP001229486">
    <property type="component" value="Unassembled WGS sequence"/>
</dbReference>
<name>A0AB73IPA9_9BURK</name>
<proteinExistence type="predicted"/>
<dbReference type="RefSeq" id="WP_392396357.1">
    <property type="nucleotide sequence ID" value="NZ_JAURTK010000034.1"/>
</dbReference>
<accession>A0AB73IPA9</accession>
<keyword evidence="1" id="KW-0472">Membrane</keyword>
<protein>
    <recommendedName>
        <fullName evidence="4">C2H2-type domain-containing protein</fullName>
    </recommendedName>
</protein>
<comment type="caution">
    <text evidence="2">The sequence shown here is derived from an EMBL/GenBank/DDBJ whole genome shotgun (WGS) entry which is preliminary data.</text>
</comment>
<feature type="transmembrane region" description="Helical" evidence="1">
    <location>
        <begin position="26"/>
        <end position="43"/>
    </location>
</feature>
<keyword evidence="1" id="KW-1133">Transmembrane helix</keyword>
<reference evidence="2" key="1">
    <citation type="submission" date="2023-07" db="EMBL/GenBank/DDBJ databases">
        <title>Sorghum-associated microbial communities from plants grown in Nebraska, USA.</title>
        <authorList>
            <person name="Schachtman D."/>
        </authorList>
    </citation>
    <scope>NUCLEOTIDE SEQUENCE</scope>
    <source>
        <strain evidence="2">DS1061</strain>
    </source>
</reference>
<evidence type="ECO:0008006" key="4">
    <source>
        <dbReference type="Google" id="ProtNLM"/>
    </source>
</evidence>